<dbReference type="InterPro" id="IPR002557">
    <property type="entry name" value="Chitin-bd_dom"/>
</dbReference>
<dbReference type="OrthoDB" id="29103at10239"/>
<dbReference type="SUPFAM" id="SSF57625">
    <property type="entry name" value="Invertebrate chitin-binding proteins"/>
    <property type="match status" value="1"/>
</dbReference>
<dbReference type="KEGG" id="vg:7804639"/>
<evidence type="ECO:0000313" key="3">
    <source>
        <dbReference type="EMBL" id="ACO53534.1"/>
    </source>
</evidence>
<dbReference type="SMART" id="SM00494">
    <property type="entry name" value="ChtBD2"/>
    <property type="match status" value="1"/>
</dbReference>
<dbReference type="EMBL" id="FJ227128">
    <property type="protein sequence ID" value="ACO53534.1"/>
    <property type="molecule type" value="Genomic_DNA"/>
</dbReference>
<evidence type="ECO:0000313" key="4">
    <source>
        <dbReference type="Proteomes" id="UP000203846"/>
    </source>
</evidence>
<evidence type="ECO:0000259" key="2">
    <source>
        <dbReference type="PROSITE" id="PS50940"/>
    </source>
</evidence>
<reference evidence="3 4" key="1">
    <citation type="journal article" date="2009" name="Virus Genes">
        <title>Morphology and genome of Euproctis pseudoconspersa nucleopolyhedrovirus.</title>
        <authorList>
            <person name="Tang X.D."/>
            <person name="Xiao Q."/>
            <person name="Ma X.C."/>
            <person name="Zhu Z.R."/>
            <person name="Zhang C.X."/>
        </authorList>
    </citation>
    <scope>NUCLEOTIDE SEQUENCE [LARGE SCALE GENOMIC DNA]</scope>
    <source>
        <strain evidence="3 4">Hangzhou</strain>
    </source>
</reference>
<organism evidence="3 4">
    <name type="scientific">Euproctis pseudoconspersa nucleopolyhedrovirus</name>
    <dbReference type="NCBI Taxonomy" id="307467"/>
    <lineage>
        <taxon>Viruses</taxon>
        <taxon>Viruses incertae sedis</taxon>
        <taxon>Naldaviricetes</taxon>
        <taxon>Lefavirales</taxon>
        <taxon>Baculoviridae</taxon>
        <taxon>Alphabaculovirus</taxon>
        <taxon>Alphabaculovirus eupseudoconspersae</taxon>
    </lineage>
</organism>
<feature type="transmembrane region" description="Helical" evidence="1">
    <location>
        <begin position="6"/>
        <end position="23"/>
    </location>
</feature>
<sequence length="89" mass="10161">MFCFFIILYVIILCILYYVVMCTKNNDDDKNAVDCTGVFGNLPHPTNPNAYYLCVGNNAVLLYCSPNYVYDHNTMQCVPRNSKAPTFED</sequence>
<dbReference type="Pfam" id="PF01607">
    <property type="entry name" value="CBM_14"/>
    <property type="match status" value="1"/>
</dbReference>
<feature type="domain" description="Chitin-binding type-2" evidence="2">
    <location>
        <begin position="32"/>
        <end position="77"/>
    </location>
</feature>
<dbReference type="GO" id="GO:0005576">
    <property type="term" value="C:extracellular region"/>
    <property type="evidence" value="ECO:0007669"/>
    <property type="project" value="InterPro"/>
</dbReference>
<dbReference type="RefSeq" id="YP_002854694.1">
    <property type="nucleotide sequence ID" value="NC_012639.1"/>
</dbReference>
<accession>C3TWZ2</accession>
<name>C3TWZ2_9ABAC</name>
<keyword evidence="4" id="KW-1185">Reference proteome</keyword>
<protein>
    <submittedName>
        <fullName evidence="3">ChtBD2</fullName>
    </submittedName>
</protein>
<dbReference type="InterPro" id="IPR036508">
    <property type="entry name" value="Chitin-bd_dom_sf"/>
</dbReference>
<keyword evidence="1" id="KW-0472">Membrane</keyword>
<dbReference type="Gene3D" id="2.170.140.10">
    <property type="entry name" value="Chitin binding domain"/>
    <property type="match status" value="1"/>
</dbReference>
<dbReference type="Proteomes" id="UP000203846">
    <property type="component" value="Segment"/>
</dbReference>
<proteinExistence type="predicted"/>
<dbReference type="PROSITE" id="PS50940">
    <property type="entry name" value="CHIT_BIND_II"/>
    <property type="match status" value="1"/>
</dbReference>
<keyword evidence="1" id="KW-1133">Transmembrane helix</keyword>
<dbReference type="GO" id="GO:0008061">
    <property type="term" value="F:chitin binding"/>
    <property type="evidence" value="ECO:0007669"/>
    <property type="project" value="InterPro"/>
</dbReference>
<keyword evidence="1" id="KW-0812">Transmembrane</keyword>
<dbReference type="GeneID" id="7804639"/>
<evidence type="ECO:0000256" key="1">
    <source>
        <dbReference type="SAM" id="Phobius"/>
    </source>
</evidence>